<dbReference type="EMBL" id="JABUBU010000025">
    <property type="protein sequence ID" value="MBY6368428.1"/>
    <property type="molecule type" value="Genomic_DNA"/>
</dbReference>
<gene>
    <name evidence="5" type="ORF">HQ603_16890</name>
</gene>
<feature type="compositionally biased region" description="Basic and acidic residues" evidence="3">
    <location>
        <begin position="1"/>
        <end position="11"/>
    </location>
</feature>
<dbReference type="InterPro" id="IPR009057">
    <property type="entry name" value="Homeodomain-like_sf"/>
</dbReference>
<dbReference type="InterPro" id="IPR036271">
    <property type="entry name" value="Tet_transcr_reg_TetR-rel_C_sf"/>
</dbReference>
<proteinExistence type="predicted"/>
<dbReference type="Gene3D" id="1.10.357.10">
    <property type="entry name" value="Tetracycline Repressor, domain 2"/>
    <property type="match status" value="1"/>
</dbReference>
<dbReference type="PROSITE" id="PS50977">
    <property type="entry name" value="HTH_TETR_2"/>
    <property type="match status" value="1"/>
</dbReference>
<feature type="region of interest" description="Disordered" evidence="3">
    <location>
        <begin position="1"/>
        <end position="31"/>
    </location>
</feature>
<evidence type="ECO:0000259" key="4">
    <source>
        <dbReference type="PROSITE" id="PS50977"/>
    </source>
</evidence>
<organism evidence="5 6">
    <name type="scientific">Rhodococcoides corynebacterioides</name>
    <dbReference type="NCBI Taxonomy" id="53972"/>
    <lineage>
        <taxon>Bacteria</taxon>
        <taxon>Bacillati</taxon>
        <taxon>Actinomycetota</taxon>
        <taxon>Actinomycetes</taxon>
        <taxon>Mycobacteriales</taxon>
        <taxon>Nocardiaceae</taxon>
        <taxon>Rhodococcoides</taxon>
    </lineage>
</organism>
<dbReference type="PRINTS" id="PR00455">
    <property type="entry name" value="HTHTETR"/>
</dbReference>
<keyword evidence="6" id="KW-1185">Reference proteome</keyword>
<dbReference type="Gene3D" id="1.10.10.60">
    <property type="entry name" value="Homeodomain-like"/>
    <property type="match status" value="1"/>
</dbReference>
<feature type="domain" description="HTH tetR-type" evidence="4">
    <location>
        <begin position="32"/>
        <end position="92"/>
    </location>
</feature>
<dbReference type="PANTHER" id="PTHR30055:SF237">
    <property type="entry name" value="TRANSCRIPTIONAL REPRESSOR MCE3R"/>
    <property type="match status" value="1"/>
</dbReference>
<dbReference type="SUPFAM" id="SSF46689">
    <property type="entry name" value="Homeodomain-like"/>
    <property type="match status" value="1"/>
</dbReference>
<dbReference type="PANTHER" id="PTHR30055">
    <property type="entry name" value="HTH-TYPE TRANSCRIPTIONAL REGULATOR RUTR"/>
    <property type="match status" value="1"/>
</dbReference>
<dbReference type="Pfam" id="PF00440">
    <property type="entry name" value="TetR_N"/>
    <property type="match status" value="1"/>
</dbReference>
<evidence type="ECO:0000256" key="2">
    <source>
        <dbReference type="PROSITE-ProRule" id="PRU00335"/>
    </source>
</evidence>
<sequence length="231" mass="24945">MVRCRPAERTGKAAHVGQRSDGTETERSRLKAERRSNLLDAAAELVAARGYHGLRLEDLGAAVGISGPAVYRHFPNKEAVLVELLVGVSEYLHRGGENAATEPDPAARVRALVGFHLTFALTSPRLIEIQFRDLANLPDDARHRVRSLQRAYVETWVRALRDLDPSRSEEDARIRAHAAFGLLNSTPHSVGRVPVPVLEQTLSTMSLTALGVGGSSAAAAATHPSEARTPS</sequence>
<evidence type="ECO:0000256" key="3">
    <source>
        <dbReference type="SAM" id="MobiDB-lite"/>
    </source>
</evidence>
<dbReference type="Pfam" id="PF17932">
    <property type="entry name" value="TetR_C_24"/>
    <property type="match status" value="1"/>
</dbReference>
<protein>
    <submittedName>
        <fullName evidence="5">TetR/AcrR family transcriptional regulator</fullName>
    </submittedName>
</protein>
<dbReference type="InterPro" id="IPR001647">
    <property type="entry name" value="HTH_TetR"/>
</dbReference>
<evidence type="ECO:0000313" key="5">
    <source>
        <dbReference type="EMBL" id="MBY6368428.1"/>
    </source>
</evidence>
<name>A0ABS7P7N8_9NOCA</name>
<accession>A0ABS7P7N8</accession>
<dbReference type="InterPro" id="IPR041490">
    <property type="entry name" value="KstR2_TetR_C"/>
</dbReference>
<dbReference type="SUPFAM" id="SSF48498">
    <property type="entry name" value="Tetracyclin repressor-like, C-terminal domain"/>
    <property type="match status" value="1"/>
</dbReference>
<feature type="DNA-binding region" description="H-T-H motif" evidence="2">
    <location>
        <begin position="55"/>
        <end position="74"/>
    </location>
</feature>
<reference evidence="5 6" key="1">
    <citation type="submission" date="2020-06" db="EMBL/GenBank/DDBJ databases">
        <title>Taxonomy, biology and ecology of Rhodococcus bacteria occurring in California pistachio and other woody hosts as revealed by genome sequence analyses.</title>
        <authorList>
            <person name="Gai Y."/>
            <person name="Riely B."/>
        </authorList>
    </citation>
    <scope>NUCLEOTIDE SEQUENCE [LARGE SCALE GENOMIC DNA]</scope>
    <source>
        <strain evidence="5 6">BP-281</strain>
    </source>
</reference>
<dbReference type="Proteomes" id="UP000825228">
    <property type="component" value="Unassembled WGS sequence"/>
</dbReference>
<evidence type="ECO:0000313" key="6">
    <source>
        <dbReference type="Proteomes" id="UP000825228"/>
    </source>
</evidence>
<keyword evidence="1 2" id="KW-0238">DNA-binding</keyword>
<feature type="compositionally biased region" description="Basic and acidic residues" evidence="3">
    <location>
        <begin position="21"/>
        <end position="31"/>
    </location>
</feature>
<evidence type="ECO:0000256" key="1">
    <source>
        <dbReference type="ARBA" id="ARBA00023125"/>
    </source>
</evidence>
<dbReference type="InterPro" id="IPR050109">
    <property type="entry name" value="HTH-type_TetR-like_transc_reg"/>
</dbReference>
<comment type="caution">
    <text evidence="5">The sequence shown here is derived from an EMBL/GenBank/DDBJ whole genome shotgun (WGS) entry which is preliminary data.</text>
</comment>